<sequence length="377" mass="41699">MIKGFSLGRIWKVPIQLHSSWFVIIALVTWGLATGYFPAAYPTLNTLAIWLLGGLTALLFAASVLLHELGHVAVALREKIPVKGVTLFMFGGMAQMEREPQTPGSEFRIAIAGPLVSFSLAGFFGLLWALDQAIPWLAAPSEYLMRINLILAIFNLVPGFPLDGGRVLRAVIWQITRSRFKATRIASLTGQLFAMGFIGFGILTAITGNIFNGLWMAMVGWLLKNAATTVYQQAGIEQSLSGVTVSQVMDNQMVEINGLTSIQQLVNEHILPDRQQQFLVRDGDKVDGLVMLENIVSIPQRQWPYLTVRQVMASIDHLDGVDPTTELLTAIHKMETENRSVLPVLQNHHLVGILRKDQIIRFLNLGLDTGMRNSFQG</sequence>
<gene>
    <name evidence="19" type="ORF">DEQ80_04990</name>
</gene>
<keyword evidence="9 14" id="KW-0862">Zinc</keyword>
<dbReference type="RefSeq" id="WP_062193175.1">
    <property type="nucleotide sequence ID" value="NZ_DF967965.1"/>
</dbReference>
<feature type="binding site" evidence="16">
    <location>
        <position position="71"/>
    </location>
    <ligand>
        <name>Zn(2+)</name>
        <dbReference type="ChEBI" id="CHEBI:29105"/>
        <note>catalytic</note>
    </ligand>
</feature>
<evidence type="ECO:0000256" key="14">
    <source>
        <dbReference type="PIRNR" id="PIRNR006404"/>
    </source>
</evidence>
<comment type="similarity">
    <text evidence="2 14">Belongs to the peptidase M50B family.</text>
</comment>
<evidence type="ECO:0000256" key="3">
    <source>
        <dbReference type="ARBA" id="ARBA00022475"/>
    </source>
</evidence>
<feature type="active site" evidence="15">
    <location>
        <position position="68"/>
    </location>
</feature>
<keyword evidence="4 14" id="KW-0645">Protease</keyword>
<comment type="caution">
    <text evidence="19">The sequence shown here is derived from an EMBL/GenBank/DDBJ whole genome shotgun (WGS) entry which is preliminary data.</text>
</comment>
<dbReference type="PIRSF" id="PIRSF006404">
    <property type="entry name" value="UCP006404_Pept_M50_CBS"/>
    <property type="match status" value="1"/>
</dbReference>
<dbReference type="Pfam" id="PF00571">
    <property type="entry name" value="CBS"/>
    <property type="match status" value="1"/>
</dbReference>
<evidence type="ECO:0000256" key="9">
    <source>
        <dbReference type="ARBA" id="ARBA00022833"/>
    </source>
</evidence>
<evidence type="ECO:0000259" key="18">
    <source>
        <dbReference type="PROSITE" id="PS51371"/>
    </source>
</evidence>
<comment type="subcellular location">
    <subcellularLocation>
        <location evidence="1 14">Cell membrane</location>
        <topology evidence="1 14">Multi-pass membrane protein</topology>
    </subcellularLocation>
</comment>
<dbReference type="CDD" id="cd06164">
    <property type="entry name" value="S2P-M50_SpoIVFB_CBS"/>
    <property type="match status" value="1"/>
</dbReference>
<dbReference type="GO" id="GO:0008237">
    <property type="term" value="F:metallopeptidase activity"/>
    <property type="evidence" value="ECO:0007669"/>
    <property type="project" value="UniProtKB-UniRule"/>
</dbReference>
<evidence type="ECO:0000256" key="17">
    <source>
        <dbReference type="PROSITE-ProRule" id="PRU00703"/>
    </source>
</evidence>
<dbReference type="Pfam" id="PF02163">
    <property type="entry name" value="Peptidase_M50"/>
    <property type="match status" value="2"/>
</dbReference>
<keyword evidence="11 14" id="KW-0482">Metalloprotease</keyword>
<evidence type="ECO:0000313" key="20">
    <source>
        <dbReference type="Proteomes" id="UP000264141"/>
    </source>
</evidence>
<feature type="transmembrane region" description="Helical" evidence="14">
    <location>
        <begin position="149"/>
        <end position="172"/>
    </location>
</feature>
<feature type="binding site" evidence="16">
    <location>
        <position position="67"/>
    </location>
    <ligand>
        <name>Zn(2+)</name>
        <dbReference type="ChEBI" id="CHEBI:29105"/>
        <note>catalytic</note>
    </ligand>
</feature>
<feature type="transmembrane region" description="Helical" evidence="14">
    <location>
        <begin position="192"/>
        <end position="223"/>
    </location>
</feature>
<evidence type="ECO:0000313" key="19">
    <source>
        <dbReference type="EMBL" id="HCE17195.1"/>
    </source>
</evidence>
<dbReference type="EMBL" id="DPBP01000022">
    <property type="protein sequence ID" value="HCE17195.1"/>
    <property type="molecule type" value="Genomic_DNA"/>
</dbReference>
<keyword evidence="3 14" id="KW-1003">Cell membrane</keyword>
<feature type="transmembrane region" description="Helical" evidence="14">
    <location>
        <begin position="21"/>
        <end position="41"/>
    </location>
</feature>
<reference evidence="19 20" key="1">
    <citation type="journal article" date="2018" name="Nat. Biotechnol.">
        <title>A standardized bacterial taxonomy based on genome phylogeny substantially revises the tree of life.</title>
        <authorList>
            <person name="Parks D.H."/>
            <person name="Chuvochina M."/>
            <person name="Waite D.W."/>
            <person name="Rinke C."/>
            <person name="Skarshewski A."/>
            <person name="Chaumeil P.A."/>
            <person name="Hugenholtz P."/>
        </authorList>
    </citation>
    <scope>NUCLEOTIDE SEQUENCE [LARGE SCALE GENOMIC DNA]</scope>
    <source>
        <strain evidence="19">UBA8781</strain>
    </source>
</reference>
<keyword evidence="10 14" id="KW-1133">Transmembrane helix</keyword>
<dbReference type="Gene3D" id="3.10.580.10">
    <property type="entry name" value="CBS-domain"/>
    <property type="match status" value="1"/>
</dbReference>
<evidence type="ECO:0000256" key="7">
    <source>
        <dbReference type="ARBA" id="ARBA00022737"/>
    </source>
</evidence>
<evidence type="ECO:0000256" key="11">
    <source>
        <dbReference type="ARBA" id="ARBA00023049"/>
    </source>
</evidence>
<dbReference type="PANTHER" id="PTHR39188:SF3">
    <property type="entry name" value="STAGE IV SPORULATION PROTEIN FB"/>
    <property type="match status" value="1"/>
</dbReference>
<protein>
    <recommendedName>
        <fullName evidence="14">Zinc metalloprotease</fullName>
    </recommendedName>
</protein>
<feature type="domain" description="CBS" evidence="18">
    <location>
        <begin position="312"/>
        <end position="369"/>
    </location>
</feature>
<evidence type="ECO:0000256" key="16">
    <source>
        <dbReference type="PIRSR" id="PIRSR006404-2"/>
    </source>
</evidence>
<dbReference type="STRING" id="229919.GCA_001050195_02063"/>
<evidence type="ECO:0000256" key="4">
    <source>
        <dbReference type="ARBA" id="ARBA00022670"/>
    </source>
</evidence>
<dbReference type="InterPro" id="IPR008915">
    <property type="entry name" value="Peptidase_M50"/>
</dbReference>
<keyword evidence="8 14" id="KW-0378">Hydrolase</keyword>
<keyword evidence="6 14" id="KW-0479">Metal-binding</keyword>
<accession>A0A3D1JG45</accession>
<evidence type="ECO:0000256" key="10">
    <source>
        <dbReference type="ARBA" id="ARBA00022989"/>
    </source>
</evidence>
<evidence type="ECO:0000256" key="15">
    <source>
        <dbReference type="PIRSR" id="PIRSR006404-1"/>
    </source>
</evidence>
<feature type="transmembrane region" description="Helical" evidence="14">
    <location>
        <begin position="47"/>
        <end position="67"/>
    </location>
</feature>
<keyword evidence="7" id="KW-0677">Repeat</keyword>
<feature type="transmembrane region" description="Helical" evidence="14">
    <location>
        <begin position="107"/>
        <end position="129"/>
    </location>
</feature>
<dbReference type="GO" id="GO:0046872">
    <property type="term" value="F:metal ion binding"/>
    <property type="evidence" value="ECO:0007669"/>
    <property type="project" value="UniProtKB-UniRule"/>
</dbReference>
<dbReference type="InterPro" id="IPR000644">
    <property type="entry name" value="CBS_dom"/>
</dbReference>
<dbReference type="Proteomes" id="UP000264141">
    <property type="component" value="Unassembled WGS sequence"/>
</dbReference>
<evidence type="ECO:0000256" key="6">
    <source>
        <dbReference type="ARBA" id="ARBA00022723"/>
    </source>
</evidence>
<dbReference type="GO" id="GO:0005886">
    <property type="term" value="C:plasma membrane"/>
    <property type="evidence" value="ECO:0007669"/>
    <property type="project" value="UniProtKB-SubCell"/>
</dbReference>
<evidence type="ECO:0000256" key="2">
    <source>
        <dbReference type="ARBA" id="ARBA00007931"/>
    </source>
</evidence>
<evidence type="ECO:0000256" key="5">
    <source>
        <dbReference type="ARBA" id="ARBA00022692"/>
    </source>
</evidence>
<dbReference type="InterPro" id="IPR046342">
    <property type="entry name" value="CBS_dom_sf"/>
</dbReference>
<dbReference type="PROSITE" id="PS51371">
    <property type="entry name" value="CBS"/>
    <property type="match status" value="1"/>
</dbReference>
<comment type="cofactor">
    <cofactor evidence="14 16">
        <name>Zn(2+)</name>
        <dbReference type="ChEBI" id="CHEBI:29105"/>
    </cofactor>
    <text evidence="14 16">Binds 1 zinc ion per subunit.</text>
</comment>
<dbReference type="SUPFAM" id="SSF54631">
    <property type="entry name" value="CBS-domain pair"/>
    <property type="match status" value="1"/>
</dbReference>
<keyword evidence="5 14" id="KW-0812">Transmembrane</keyword>
<evidence type="ECO:0000256" key="13">
    <source>
        <dbReference type="ARBA" id="ARBA00023136"/>
    </source>
</evidence>
<keyword evidence="12 17" id="KW-0129">CBS domain</keyword>
<feature type="binding site" evidence="16">
    <location>
        <position position="163"/>
    </location>
    <ligand>
        <name>Zn(2+)</name>
        <dbReference type="ChEBI" id="CHEBI:29105"/>
        <note>catalytic</note>
    </ligand>
</feature>
<dbReference type="PANTHER" id="PTHR39188">
    <property type="entry name" value="MEMBRANE-ASSOCIATED ZINC METALLOPROTEASE M50B"/>
    <property type="match status" value="1"/>
</dbReference>
<dbReference type="GO" id="GO:0006508">
    <property type="term" value="P:proteolysis"/>
    <property type="evidence" value="ECO:0007669"/>
    <property type="project" value="UniProtKB-KW"/>
</dbReference>
<evidence type="ECO:0000256" key="8">
    <source>
        <dbReference type="ARBA" id="ARBA00022801"/>
    </source>
</evidence>
<dbReference type="InterPro" id="IPR016483">
    <property type="entry name" value="UCP006404_Pept_M50_CBS"/>
</dbReference>
<dbReference type="OrthoDB" id="9800627at2"/>
<dbReference type="AlphaFoldDB" id="A0A3D1JG45"/>
<evidence type="ECO:0000256" key="1">
    <source>
        <dbReference type="ARBA" id="ARBA00004651"/>
    </source>
</evidence>
<keyword evidence="13 14" id="KW-0472">Membrane</keyword>
<proteinExistence type="inferred from homology"/>
<name>A0A3D1JG45_9CHLR</name>
<evidence type="ECO:0000256" key="12">
    <source>
        <dbReference type="ARBA" id="ARBA00023122"/>
    </source>
</evidence>
<organism evidence="19 20">
    <name type="scientific">Anaerolinea thermolimosa</name>
    <dbReference type="NCBI Taxonomy" id="229919"/>
    <lineage>
        <taxon>Bacteria</taxon>
        <taxon>Bacillati</taxon>
        <taxon>Chloroflexota</taxon>
        <taxon>Anaerolineae</taxon>
        <taxon>Anaerolineales</taxon>
        <taxon>Anaerolineaceae</taxon>
        <taxon>Anaerolinea</taxon>
    </lineage>
</organism>